<dbReference type="AlphaFoldDB" id="A0A0F9SKS5"/>
<evidence type="ECO:0000313" key="1">
    <source>
        <dbReference type="EMBL" id="KKN37546.1"/>
    </source>
</evidence>
<organism evidence="1">
    <name type="scientific">marine sediment metagenome</name>
    <dbReference type="NCBI Taxonomy" id="412755"/>
    <lineage>
        <taxon>unclassified sequences</taxon>
        <taxon>metagenomes</taxon>
        <taxon>ecological metagenomes</taxon>
    </lineage>
</organism>
<dbReference type="EMBL" id="LAZR01001886">
    <property type="protein sequence ID" value="KKN37546.1"/>
    <property type="molecule type" value="Genomic_DNA"/>
</dbReference>
<reference evidence="1" key="1">
    <citation type="journal article" date="2015" name="Nature">
        <title>Complex archaea that bridge the gap between prokaryotes and eukaryotes.</title>
        <authorList>
            <person name="Spang A."/>
            <person name="Saw J.H."/>
            <person name="Jorgensen S.L."/>
            <person name="Zaremba-Niedzwiedzka K."/>
            <person name="Martijn J."/>
            <person name="Lind A.E."/>
            <person name="van Eijk R."/>
            <person name="Schleper C."/>
            <person name="Guy L."/>
            <person name="Ettema T.J."/>
        </authorList>
    </citation>
    <scope>NUCLEOTIDE SEQUENCE</scope>
</reference>
<proteinExistence type="predicted"/>
<accession>A0A0F9SKS5</accession>
<sequence>MTRIARILDGKGYTLRSGGAEGADTAFANGASKKEIFRPKDATPEAIKIAMEIHPAPQHCNDYVKKLHGRNVLIILGQDLITPVEFVMAWTPGGKKIGGTGLGLRLAEREDIKIYNLFDKDHLVEVHERFLNEEK</sequence>
<comment type="caution">
    <text evidence="1">The sequence shown here is derived from an EMBL/GenBank/DDBJ whole genome shotgun (WGS) entry which is preliminary data.</text>
</comment>
<name>A0A0F9SKS5_9ZZZZ</name>
<gene>
    <name evidence="1" type="ORF">LCGC14_0762290</name>
</gene>
<protein>
    <submittedName>
        <fullName evidence="1">Uncharacterized protein</fullName>
    </submittedName>
</protein>